<gene>
    <name evidence="1" type="ORF">HPLM_LOCUS8842</name>
</gene>
<evidence type="ECO:0000313" key="1">
    <source>
        <dbReference type="EMBL" id="VDO35942.1"/>
    </source>
</evidence>
<dbReference type="AlphaFoldDB" id="A0A0N4WE11"/>
<evidence type="ECO:0000313" key="3">
    <source>
        <dbReference type="WBParaSite" id="HPLM_0000885001-mRNA-1"/>
    </source>
</evidence>
<organism evidence="3">
    <name type="scientific">Haemonchus placei</name>
    <name type="common">Barber's pole worm</name>
    <dbReference type="NCBI Taxonomy" id="6290"/>
    <lineage>
        <taxon>Eukaryota</taxon>
        <taxon>Metazoa</taxon>
        <taxon>Ecdysozoa</taxon>
        <taxon>Nematoda</taxon>
        <taxon>Chromadorea</taxon>
        <taxon>Rhabditida</taxon>
        <taxon>Rhabditina</taxon>
        <taxon>Rhabditomorpha</taxon>
        <taxon>Strongyloidea</taxon>
        <taxon>Trichostrongylidae</taxon>
        <taxon>Haemonchus</taxon>
    </lineage>
</organism>
<accession>A0A0N4WE11</accession>
<dbReference type="WBParaSite" id="HPLM_0000885001-mRNA-1">
    <property type="protein sequence ID" value="HPLM_0000885001-mRNA-1"/>
    <property type="gene ID" value="HPLM_0000885001"/>
</dbReference>
<proteinExistence type="predicted"/>
<name>A0A0N4WE11_HAEPC</name>
<sequence>MIERTIADVTGESTKATTLIALHSWACPECVLSCEIGGLEMLVVAVDCVAILATERRATGSAGQAAICSYSLLIG</sequence>
<evidence type="ECO:0000313" key="2">
    <source>
        <dbReference type="Proteomes" id="UP000268014"/>
    </source>
</evidence>
<reference evidence="1 2" key="2">
    <citation type="submission" date="2018-11" db="EMBL/GenBank/DDBJ databases">
        <authorList>
            <consortium name="Pathogen Informatics"/>
        </authorList>
    </citation>
    <scope>NUCLEOTIDE SEQUENCE [LARGE SCALE GENOMIC DNA]</scope>
    <source>
        <strain evidence="1 2">MHpl1</strain>
    </source>
</reference>
<reference evidence="3" key="1">
    <citation type="submission" date="2017-02" db="UniProtKB">
        <authorList>
            <consortium name="WormBaseParasite"/>
        </authorList>
    </citation>
    <scope>IDENTIFICATION</scope>
</reference>
<dbReference type="Proteomes" id="UP000268014">
    <property type="component" value="Unassembled WGS sequence"/>
</dbReference>
<protein>
    <submittedName>
        <fullName evidence="1 3">Uncharacterized protein</fullName>
    </submittedName>
</protein>
<dbReference type="EMBL" id="UZAF01016940">
    <property type="protein sequence ID" value="VDO35942.1"/>
    <property type="molecule type" value="Genomic_DNA"/>
</dbReference>
<keyword evidence="2" id="KW-1185">Reference proteome</keyword>